<dbReference type="InterPro" id="IPR036259">
    <property type="entry name" value="MFS_trans_sf"/>
</dbReference>
<feature type="transmembrane region" description="Helical" evidence="6">
    <location>
        <begin position="280"/>
        <end position="300"/>
    </location>
</feature>
<proteinExistence type="predicted"/>
<evidence type="ECO:0000256" key="4">
    <source>
        <dbReference type="ARBA" id="ARBA00022989"/>
    </source>
</evidence>
<protein>
    <submittedName>
        <fullName evidence="7">Mfs transporter</fullName>
    </submittedName>
</protein>
<feature type="transmembrane region" description="Helical" evidence="6">
    <location>
        <begin position="124"/>
        <end position="147"/>
    </location>
</feature>
<feature type="transmembrane region" description="Helical" evidence="6">
    <location>
        <begin position="370"/>
        <end position="388"/>
    </location>
</feature>
<feature type="transmembrane region" description="Helical" evidence="6">
    <location>
        <begin position="222"/>
        <end position="242"/>
    </location>
</feature>
<evidence type="ECO:0000256" key="2">
    <source>
        <dbReference type="ARBA" id="ARBA00022448"/>
    </source>
</evidence>
<dbReference type="GO" id="GO:0016020">
    <property type="term" value="C:membrane"/>
    <property type="evidence" value="ECO:0007669"/>
    <property type="project" value="UniProtKB-SubCell"/>
</dbReference>
<keyword evidence="3 6" id="KW-0812">Transmembrane</keyword>
<evidence type="ECO:0000313" key="7">
    <source>
        <dbReference type="EMBL" id="KKW35235.1"/>
    </source>
</evidence>
<organism evidence="7 8">
    <name type="scientific">Candidatus Uhrbacteria bacterium GW2011_GWC2_53_7</name>
    <dbReference type="NCBI Taxonomy" id="1618986"/>
    <lineage>
        <taxon>Bacteria</taxon>
        <taxon>Candidatus Uhriibacteriota</taxon>
    </lineage>
</organism>
<evidence type="ECO:0000256" key="3">
    <source>
        <dbReference type="ARBA" id="ARBA00022692"/>
    </source>
</evidence>
<feature type="transmembrane region" description="Helical" evidence="6">
    <location>
        <begin position="306"/>
        <end position="332"/>
    </location>
</feature>
<keyword evidence="2" id="KW-0813">Transport</keyword>
<dbReference type="Gene3D" id="1.20.1250.20">
    <property type="entry name" value="MFS general substrate transporter like domains"/>
    <property type="match status" value="1"/>
</dbReference>
<comment type="caution">
    <text evidence="7">The sequence shown here is derived from an EMBL/GenBank/DDBJ whole genome shotgun (WGS) entry which is preliminary data.</text>
</comment>
<feature type="transmembrane region" description="Helical" evidence="6">
    <location>
        <begin position="42"/>
        <end position="60"/>
    </location>
</feature>
<dbReference type="EMBL" id="LCRN01000045">
    <property type="protein sequence ID" value="KKW35235.1"/>
    <property type="molecule type" value="Genomic_DNA"/>
</dbReference>
<accession>A0A0G1XWF0</accession>
<dbReference type="SUPFAM" id="SSF103473">
    <property type="entry name" value="MFS general substrate transporter"/>
    <property type="match status" value="1"/>
</dbReference>
<feature type="transmembrane region" description="Helical" evidence="6">
    <location>
        <begin position="153"/>
        <end position="173"/>
    </location>
</feature>
<feature type="transmembrane region" description="Helical" evidence="6">
    <location>
        <begin position="92"/>
        <end position="112"/>
    </location>
</feature>
<sequence length="392" mass="41036">MHKTSSRHVFILSLAVGMQFAAVTFLLPLLRGLGTESPWLESAFYLAHITALPLLGLLADRWGTRRVLTLSLLGELLAFGLLAWSLEPGILLSARLLSGASSAVLPVCFAWVRRGTQNEHELSRGIATVMLGITAGGASGALVAGLFSQNLGTAVSLLILGNALTLALVRTLPDRSEKPGITRGIHDKSPTTVRDWGQIWRACGLPVRSSGAKRRRHKASPLLSMALVFLFVSTGFFLYRTLLSFRFEDARTAALALALLSLGAGAAQIALVLKPVPVNAALKGFLGCLFVAGVSFILGIEVTGKLVLFSLALLGPAIGAADVLGGATLASFTQKEKAGISSGMIFGIGALGKILGPSLAAIFSTSLPQGFFLAALFGTAGLVILLRLTRSL</sequence>
<evidence type="ECO:0000256" key="5">
    <source>
        <dbReference type="ARBA" id="ARBA00023136"/>
    </source>
</evidence>
<keyword evidence="5 6" id="KW-0472">Membrane</keyword>
<dbReference type="PANTHER" id="PTHR23504">
    <property type="entry name" value="MAJOR FACILITATOR SUPERFAMILY DOMAIN-CONTAINING PROTEIN 10"/>
    <property type="match status" value="1"/>
</dbReference>
<evidence type="ECO:0000256" key="6">
    <source>
        <dbReference type="SAM" id="Phobius"/>
    </source>
</evidence>
<evidence type="ECO:0000313" key="8">
    <source>
        <dbReference type="Proteomes" id="UP000033865"/>
    </source>
</evidence>
<keyword evidence="4 6" id="KW-1133">Transmembrane helix</keyword>
<dbReference type="Proteomes" id="UP000033865">
    <property type="component" value="Unassembled WGS sequence"/>
</dbReference>
<dbReference type="PANTHER" id="PTHR23504:SF15">
    <property type="entry name" value="MAJOR FACILITATOR SUPERFAMILY (MFS) PROFILE DOMAIN-CONTAINING PROTEIN"/>
    <property type="match status" value="1"/>
</dbReference>
<gene>
    <name evidence="7" type="ORF">UY82_C0045G0009</name>
</gene>
<feature type="transmembrane region" description="Helical" evidence="6">
    <location>
        <begin position="254"/>
        <end position="273"/>
    </location>
</feature>
<reference evidence="7 8" key="1">
    <citation type="journal article" date="2015" name="Nature">
        <title>rRNA introns, odd ribosomes, and small enigmatic genomes across a large radiation of phyla.</title>
        <authorList>
            <person name="Brown C.T."/>
            <person name="Hug L.A."/>
            <person name="Thomas B.C."/>
            <person name="Sharon I."/>
            <person name="Castelle C.J."/>
            <person name="Singh A."/>
            <person name="Wilkins M.J."/>
            <person name="Williams K.H."/>
            <person name="Banfield J.F."/>
        </authorList>
    </citation>
    <scope>NUCLEOTIDE SEQUENCE [LARGE SCALE GENOMIC DNA]</scope>
</reference>
<dbReference type="AlphaFoldDB" id="A0A0G1XWF0"/>
<dbReference type="InterPro" id="IPR011701">
    <property type="entry name" value="MFS"/>
</dbReference>
<evidence type="ECO:0000256" key="1">
    <source>
        <dbReference type="ARBA" id="ARBA00004141"/>
    </source>
</evidence>
<feature type="transmembrane region" description="Helical" evidence="6">
    <location>
        <begin position="67"/>
        <end position="86"/>
    </location>
</feature>
<dbReference type="GO" id="GO:0022857">
    <property type="term" value="F:transmembrane transporter activity"/>
    <property type="evidence" value="ECO:0007669"/>
    <property type="project" value="InterPro"/>
</dbReference>
<feature type="transmembrane region" description="Helical" evidence="6">
    <location>
        <begin position="344"/>
        <end position="364"/>
    </location>
</feature>
<feature type="transmembrane region" description="Helical" evidence="6">
    <location>
        <begin position="9"/>
        <end position="30"/>
    </location>
</feature>
<dbReference type="Pfam" id="PF07690">
    <property type="entry name" value="MFS_1"/>
    <property type="match status" value="1"/>
</dbReference>
<comment type="subcellular location">
    <subcellularLocation>
        <location evidence="1">Membrane</location>
        <topology evidence="1">Multi-pass membrane protein</topology>
    </subcellularLocation>
</comment>
<name>A0A0G1XWF0_9BACT</name>